<proteinExistence type="predicted"/>
<gene>
    <name evidence="2" type="ORF">TT172_LOCUS461</name>
</gene>
<evidence type="ECO:0000313" key="3">
    <source>
        <dbReference type="Proteomes" id="UP000289323"/>
    </source>
</evidence>
<dbReference type="Proteomes" id="UP000289323">
    <property type="component" value="Unassembled WGS sequence"/>
</dbReference>
<organism evidence="2 3">
    <name type="scientific">Thermothielavioides terrestris</name>
    <dbReference type="NCBI Taxonomy" id="2587410"/>
    <lineage>
        <taxon>Eukaryota</taxon>
        <taxon>Fungi</taxon>
        <taxon>Dikarya</taxon>
        <taxon>Ascomycota</taxon>
        <taxon>Pezizomycotina</taxon>
        <taxon>Sordariomycetes</taxon>
        <taxon>Sordariomycetidae</taxon>
        <taxon>Sordariales</taxon>
        <taxon>Chaetomiaceae</taxon>
        <taxon>Thermothielavioides</taxon>
    </lineage>
</organism>
<accession>A0A446B6F0</accession>
<protein>
    <submittedName>
        <fullName evidence="2">273e3e92-24c6-45ec-8849-31d72254a53f</fullName>
    </submittedName>
</protein>
<evidence type="ECO:0000256" key="1">
    <source>
        <dbReference type="SAM" id="MobiDB-lite"/>
    </source>
</evidence>
<dbReference type="SUPFAM" id="SSF51197">
    <property type="entry name" value="Clavaminate synthase-like"/>
    <property type="match status" value="1"/>
</dbReference>
<reference evidence="2 3" key="1">
    <citation type="submission" date="2018-04" db="EMBL/GenBank/DDBJ databases">
        <authorList>
            <person name="Huttner S."/>
            <person name="Dainat J."/>
        </authorList>
    </citation>
    <scope>NUCLEOTIDE SEQUENCE [LARGE SCALE GENOMIC DNA]</scope>
</reference>
<sequence length="455" mass="50304">MASTATPSPDSISDSEFQDLLRRYPACLAAISESKGAKPGQKTLASLDKYRYETAPARFGPGNPDVSMGLDDVKALVEWKLRHGKFRPTLMKLVSSNDARSVQEIIHKAVKHYREKSDSAGALDILTQLKGIGPATASLLLAVHDPERIIFFSDEAFYWLCCQGSKSPIKYSQKEYAELSERAQALAKRLGVHAVDVERVAYVLMREPAEHMSTTAAKPPTGSPAVATAQKFVMSIWKSKHPNARVTTNFPVTVERWEPDGYGRAGTYKEIFEGRWEDYDPWESSTRLAVTSDLYRKAGACSIFRMFQGWLALSTIPPARAPSGILHGAVPSYAQELNPALHPHLELQRSLVPVPQLEPGDYLVWHPDLTNALYLARQRKAFLLGQPGPDFGGGRGESEHEGRPGVQDVNDAGGDDGLRAMGLLPWDEEEADTDEEREVLAMANGILFPDLYDWL</sequence>
<dbReference type="PANTHER" id="PTHR30613">
    <property type="entry name" value="UNCHARACTERIZED PROTEIN YBIU-RELATED"/>
    <property type="match status" value="1"/>
</dbReference>
<dbReference type="Gene3D" id="2.60.120.330">
    <property type="entry name" value="B-lactam Antibiotic, Isopenicillin N Synthase, Chain"/>
    <property type="match status" value="3"/>
</dbReference>
<dbReference type="InterPro" id="IPR010856">
    <property type="entry name" value="Gig2-like"/>
</dbReference>
<evidence type="ECO:0000313" key="2">
    <source>
        <dbReference type="EMBL" id="SPQ18042.1"/>
    </source>
</evidence>
<dbReference type="Pfam" id="PF07350">
    <property type="entry name" value="Gig2-like"/>
    <property type="match status" value="3"/>
</dbReference>
<dbReference type="EMBL" id="OUUZ01000001">
    <property type="protein sequence ID" value="SPQ18042.1"/>
    <property type="molecule type" value="Genomic_DNA"/>
</dbReference>
<dbReference type="PANTHER" id="PTHR30613:SF1">
    <property type="entry name" value="DUF1479 DOMAIN PROTEIN (AFU_ORTHOLOGUE AFUA_5G09280)"/>
    <property type="match status" value="1"/>
</dbReference>
<name>A0A446B6F0_9PEZI</name>
<dbReference type="InterPro" id="IPR027443">
    <property type="entry name" value="IPNS-like_sf"/>
</dbReference>
<feature type="region of interest" description="Disordered" evidence="1">
    <location>
        <begin position="386"/>
        <end position="417"/>
    </location>
</feature>
<dbReference type="AlphaFoldDB" id="A0A446B6F0"/>